<evidence type="ECO:0000256" key="1">
    <source>
        <dbReference type="ARBA" id="ARBA00004071"/>
    </source>
</evidence>
<dbReference type="PRINTS" id="PR00741">
    <property type="entry name" value="GLHYDRLASE29"/>
</dbReference>
<dbReference type="Gene3D" id="3.20.20.80">
    <property type="entry name" value="Glycosidases"/>
    <property type="match status" value="1"/>
</dbReference>
<dbReference type="GO" id="GO:0004560">
    <property type="term" value="F:alpha-L-fucosidase activity"/>
    <property type="evidence" value="ECO:0007669"/>
    <property type="project" value="InterPro"/>
</dbReference>
<accession>A0A4R5CVM9</accession>
<gene>
    <name evidence="10" type="ORF">E0F98_09635</name>
</gene>
<evidence type="ECO:0000256" key="4">
    <source>
        <dbReference type="ARBA" id="ARBA00022729"/>
    </source>
</evidence>
<dbReference type="EMBL" id="SMFO01000006">
    <property type="protein sequence ID" value="TDE03757.1"/>
    <property type="molecule type" value="Genomic_DNA"/>
</dbReference>
<dbReference type="Proteomes" id="UP000294597">
    <property type="component" value="Unassembled WGS sequence"/>
</dbReference>
<dbReference type="GO" id="GO:0016139">
    <property type="term" value="P:glycoside catabolic process"/>
    <property type="evidence" value="ECO:0007669"/>
    <property type="project" value="TreeGrafter"/>
</dbReference>
<dbReference type="InterPro" id="IPR000933">
    <property type="entry name" value="Glyco_hydro_29"/>
</dbReference>
<feature type="site" description="May be important for catalysis" evidence="7">
    <location>
        <position position="265"/>
    </location>
</feature>
<evidence type="ECO:0000256" key="2">
    <source>
        <dbReference type="ARBA" id="ARBA00007951"/>
    </source>
</evidence>
<dbReference type="PIRSF" id="PIRSF001092">
    <property type="entry name" value="Alpha-L-fucosidase"/>
    <property type="match status" value="1"/>
</dbReference>
<dbReference type="GO" id="GO:0006004">
    <property type="term" value="P:fucose metabolic process"/>
    <property type="evidence" value="ECO:0007669"/>
    <property type="project" value="InterPro"/>
</dbReference>
<proteinExistence type="inferred from homology"/>
<sequence>MKYLKIITVFVCLCTLQLSAQEKFTKEQRLEWFQDAKLGIFIHWGYYGVKGIGESWSMYHKRISYDDYMAQGKEFTAKNYDPEAWAKLFKKAGARYAVLTTKHHDGVALWDTKFSKLNVVQKTPAKRDLVAPFVDALRKENLKVGLYYSIIDWSHPDYDVVFPRPDTRKNYPQKNQNQLSPWQRFLKFNDGQLKELSTTFNPDLYWFDGDWEKSSEQWQAQSLKDSLLSWNPKVIVNSRLKSYGDYSTPEQGVPVVRPEGAWEFCMTMNDNWGYFPSDTNYKPVSQIIRTFVEVISSGGNLLLNIGPKPDGTIAPEQVERLEALGEWISKHESAVFNSKAGLPYGHFFGPTLLSKDETKIYLALFDNPKNYILLKGIQNKVKSIKVVGTNQELSFERNGGAEWNNIPGILRIEIPQEKNLDANTTLIEVTLEDALVLYRGHGNAVELNK</sequence>
<dbReference type="InterPro" id="IPR057739">
    <property type="entry name" value="Glyco_hydro_29_N"/>
</dbReference>
<feature type="domain" description="Glycoside hydrolase family 29 N-terminal" evidence="9">
    <location>
        <begin position="22"/>
        <end position="331"/>
    </location>
</feature>
<dbReference type="InterPro" id="IPR016286">
    <property type="entry name" value="FUC_metazoa-typ"/>
</dbReference>
<evidence type="ECO:0000256" key="7">
    <source>
        <dbReference type="PIRSR" id="PIRSR001092-1"/>
    </source>
</evidence>
<dbReference type="AlphaFoldDB" id="A0A4R5CVM9"/>
<feature type="signal peptide" evidence="8">
    <location>
        <begin position="1"/>
        <end position="20"/>
    </location>
</feature>
<protein>
    <recommendedName>
        <fullName evidence="3">alpha-L-fucosidase</fullName>
        <ecNumber evidence="3">3.2.1.51</ecNumber>
    </recommendedName>
</protein>
<evidence type="ECO:0000256" key="5">
    <source>
        <dbReference type="ARBA" id="ARBA00022801"/>
    </source>
</evidence>
<keyword evidence="6" id="KW-0326">Glycosidase</keyword>
<dbReference type="GO" id="GO:0005764">
    <property type="term" value="C:lysosome"/>
    <property type="evidence" value="ECO:0007669"/>
    <property type="project" value="TreeGrafter"/>
</dbReference>
<evidence type="ECO:0000313" key="11">
    <source>
        <dbReference type="Proteomes" id="UP000294597"/>
    </source>
</evidence>
<comment type="function">
    <text evidence="1">Alpha-L-fucosidase is responsible for hydrolyzing the alpha-1,6-linked fucose joined to the reducing-end N-acetylglucosamine of the carbohydrate moieties of glycoproteins.</text>
</comment>
<evidence type="ECO:0000256" key="6">
    <source>
        <dbReference type="ARBA" id="ARBA00023295"/>
    </source>
</evidence>
<comment type="similarity">
    <text evidence="2">Belongs to the glycosyl hydrolase 29 family.</text>
</comment>
<dbReference type="Pfam" id="PF01120">
    <property type="entry name" value="Alpha_L_fucos"/>
    <property type="match status" value="1"/>
</dbReference>
<keyword evidence="11" id="KW-1185">Reference proteome</keyword>
<evidence type="ECO:0000313" key="10">
    <source>
        <dbReference type="EMBL" id="TDE03757.1"/>
    </source>
</evidence>
<keyword evidence="5" id="KW-0378">Hydrolase</keyword>
<dbReference type="RefSeq" id="WP_132110881.1">
    <property type="nucleotide sequence ID" value="NZ_SMFO01000006.1"/>
</dbReference>
<feature type="chain" id="PRO_5020413505" description="alpha-L-fucosidase" evidence="8">
    <location>
        <begin position="21"/>
        <end position="449"/>
    </location>
</feature>
<dbReference type="InterPro" id="IPR017853">
    <property type="entry name" value="GH"/>
</dbReference>
<dbReference type="EC" id="3.2.1.51" evidence="3"/>
<dbReference type="PANTHER" id="PTHR10030">
    <property type="entry name" value="ALPHA-L-FUCOSIDASE"/>
    <property type="match status" value="1"/>
</dbReference>
<dbReference type="PANTHER" id="PTHR10030:SF37">
    <property type="entry name" value="ALPHA-L-FUCOSIDASE-RELATED"/>
    <property type="match status" value="1"/>
</dbReference>
<comment type="caution">
    <text evidence="10">The sequence shown here is derived from an EMBL/GenBank/DDBJ whole genome shotgun (WGS) entry which is preliminary data.</text>
</comment>
<dbReference type="SUPFAM" id="SSF51445">
    <property type="entry name" value="(Trans)glycosidases"/>
    <property type="match status" value="1"/>
</dbReference>
<evidence type="ECO:0000259" key="9">
    <source>
        <dbReference type="Pfam" id="PF01120"/>
    </source>
</evidence>
<name>A0A4R5CVM9_9FLAO</name>
<reference evidence="10 11" key="1">
    <citation type="submission" date="2019-03" db="EMBL/GenBank/DDBJ databases">
        <title>Flavobacterium TSA-D2 sp. nov., isolated from arctic soil.</title>
        <authorList>
            <person name="Chaudhary D.K."/>
        </authorList>
    </citation>
    <scope>NUCLEOTIDE SEQUENCE [LARGE SCALE GENOMIC DNA]</scope>
    <source>
        <strain evidence="10 11">TSA-D2</strain>
    </source>
</reference>
<evidence type="ECO:0000256" key="3">
    <source>
        <dbReference type="ARBA" id="ARBA00012662"/>
    </source>
</evidence>
<organism evidence="10 11">
    <name type="scientific">Flavobacterium hiemivividum</name>
    <dbReference type="NCBI Taxonomy" id="2541734"/>
    <lineage>
        <taxon>Bacteria</taxon>
        <taxon>Pseudomonadati</taxon>
        <taxon>Bacteroidota</taxon>
        <taxon>Flavobacteriia</taxon>
        <taxon>Flavobacteriales</taxon>
        <taxon>Flavobacteriaceae</taxon>
        <taxon>Flavobacterium</taxon>
    </lineage>
</organism>
<evidence type="ECO:0000256" key="8">
    <source>
        <dbReference type="SAM" id="SignalP"/>
    </source>
</evidence>
<keyword evidence="4 8" id="KW-0732">Signal</keyword>
<dbReference type="SMART" id="SM00812">
    <property type="entry name" value="Alpha_L_fucos"/>
    <property type="match status" value="1"/>
</dbReference>